<feature type="region of interest" description="Disordered" evidence="7">
    <location>
        <begin position="581"/>
        <end position="624"/>
    </location>
</feature>
<dbReference type="InterPro" id="IPR001841">
    <property type="entry name" value="Znf_RING"/>
</dbReference>
<feature type="compositionally biased region" description="Polar residues" evidence="7">
    <location>
        <begin position="313"/>
        <end position="327"/>
    </location>
</feature>
<organism evidence="9 12">
    <name type="scientific">Peronospora belbahrii</name>
    <dbReference type="NCBI Taxonomy" id="622444"/>
    <lineage>
        <taxon>Eukaryota</taxon>
        <taxon>Sar</taxon>
        <taxon>Stramenopiles</taxon>
        <taxon>Oomycota</taxon>
        <taxon>Peronosporomycetes</taxon>
        <taxon>Peronosporales</taxon>
        <taxon>Peronosporaceae</taxon>
        <taxon>Peronospora</taxon>
    </lineage>
</organism>
<keyword evidence="5" id="KW-0862">Zinc</keyword>
<keyword evidence="3" id="KW-0479">Metal-binding</keyword>
<keyword evidence="2" id="KW-0963">Cytoplasm</keyword>
<evidence type="ECO:0000313" key="10">
    <source>
        <dbReference type="EMBL" id="CAH0517340.1"/>
    </source>
</evidence>
<dbReference type="AlphaFoldDB" id="A0AAU9LBA0"/>
<dbReference type="PROSITE" id="PS50089">
    <property type="entry name" value="ZF_RING_2"/>
    <property type="match status" value="1"/>
</dbReference>
<name>A0AAU9LBA0_9STRA</name>
<feature type="compositionally biased region" description="Polar residues" evidence="7">
    <location>
        <begin position="584"/>
        <end position="595"/>
    </location>
</feature>
<keyword evidence="11" id="KW-1185">Reference proteome</keyword>
<dbReference type="Proteomes" id="UP001158986">
    <property type="component" value="Unassembled WGS sequence"/>
</dbReference>
<dbReference type="GO" id="GO:0005737">
    <property type="term" value="C:cytoplasm"/>
    <property type="evidence" value="ECO:0007669"/>
    <property type="project" value="UniProtKB-SubCell"/>
</dbReference>
<evidence type="ECO:0000256" key="1">
    <source>
        <dbReference type="ARBA" id="ARBA00004496"/>
    </source>
</evidence>
<feature type="region of interest" description="Disordered" evidence="7">
    <location>
        <begin position="301"/>
        <end position="332"/>
    </location>
</feature>
<evidence type="ECO:0000313" key="11">
    <source>
        <dbReference type="Proteomes" id="UP001158986"/>
    </source>
</evidence>
<dbReference type="Proteomes" id="UP001160483">
    <property type="component" value="Unassembled WGS sequence"/>
</dbReference>
<evidence type="ECO:0000256" key="2">
    <source>
        <dbReference type="ARBA" id="ARBA00022490"/>
    </source>
</evidence>
<evidence type="ECO:0000256" key="4">
    <source>
        <dbReference type="ARBA" id="ARBA00022771"/>
    </source>
</evidence>
<dbReference type="GO" id="GO:0045944">
    <property type="term" value="P:positive regulation of transcription by RNA polymerase II"/>
    <property type="evidence" value="ECO:0007669"/>
    <property type="project" value="TreeGrafter"/>
</dbReference>
<dbReference type="InterPro" id="IPR017907">
    <property type="entry name" value="Znf_RING_CS"/>
</dbReference>
<evidence type="ECO:0000256" key="3">
    <source>
        <dbReference type="ARBA" id="ARBA00022723"/>
    </source>
</evidence>
<feature type="compositionally biased region" description="Basic and acidic residues" evidence="7">
    <location>
        <begin position="20"/>
        <end position="30"/>
    </location>
</feature>
<dbReference type="SMART" id="SM00184">
    <property type="entry name" value="RING"/>
    <property type="match status" value="1"/>
</dbReference>
<reference evidence="9 11" key="1">
    <citation type="submission" date="2021-11" db="EMBL/GenBank/DDBJ databases">
        <authorList>
            <person name="Islam A."/>
            <person name="Islam S."/>
            <person name="Flora M.S."/>
            <person name="Rahman M."/>
            <person name="Ziaur R.M."/>
            <person name="Epstein J.H."/>
            <person name="Hassan M."/>
            <person name="Klassen M."/>
            <person name="Woodard K."/>
            <person name="Webb A."/>
            <person name="Webby R.J."/>
            <person name="El Zowalaty M.E."/>
        </authorList>
    </citation>
    <scope>NUCLEOTIDE SEQUENCE</scope>
    <source>
        <strain evidence="10">Pbs1</strain>
        <strain evidence="9">Pbs3</strain>
    </source>
</reference>
<feature type="domain" description="RING-type" evidence="8">
    <location>
        <begin position="121"/>
        <end position="162"/>
    </location>
</feature>
<dbReference type="Pfam" id="PF13923">
    <property type="entry name" value="zf-C3HC4_2"/>
    <property type="match status" value="1"/>
</dbReference>
<sequence>MSNNNHTRNNRNGGSSCRGPRREQKKNMDYEARVTRKGISANHLLNFSMPERDNSVHHHQKKKKSLAPRTQAEYLHANYRFVIAPFDPDADVPTWDFEALTEWSCVEQVLLWYDVESPHTCPICMDTFRAPKITKCGHIFCWPCILRYLSMTEKYWRRCPMCFESVQKGHLRSVQLTQVQIPPRVGSNATFQFLERPKSSMFPQRRVLSPVNVEAEDIKPDSSSRSEVAALAERKRSRMLPSVHDVDAMYSRILEATPEYLQNMLHSEMDDLQSMDAEFRSSGDVDNLPFVEEAMRNTSGRLTMSNDFGRGTYGSSPAHSTATTTNVAKRKSHANDSGDAYSFYQIANGTYVILHPLNMKCLLKEFSDERQHELNSEHAEDAQELEITWTQVAARLEPVSVNRYYLLPEKVHGRILDIEHVVMDEEAQKRYRFLNHLPRFCDFYVCELDLTPQLSPSTLNVFRHELKKRAKLRKHKVKLQNAPTLSSPIYRSTTSTFSLEQEGTMWPSPYEQSLAESLEKFTLPKSLKIKLERELQTAVYDDEQSFACVTENSGYFPALGSGTVDDARPSVTDSTEFRLPSAWGNVSSTQPSVASAGSGKGGKKKGSNKKGISVFSTTQRRSYR</sequence>
<evidence type="ECO:0000256" key="5">
    <source>
        <dbReference type="ARBA" id="ARBA00022833"/>
    </source>
</evidence>
<evidence type="ECO:0000256" key="6">
    <source>
        <dbReference type="PROSITE-ProRule" id="PRU00175"/>
    </source>
</evidence>
<dbReference type="GO" id="GO:0000976">
    <property type="term" value="F:transcription cis-regulatory region binding"/>
    <property type="evidence" value="ECO:0007669"/>
    <property type="project" value="TreeGrafter"/>
</dbReference>
<accession>A0AAU9LBA0</accession>
<dbReference type="PANTHER" id="PTHR12983:SF9">
    <property type="entry name" value="E3 UBIQUITIN-PROTEIN LIGASE RNF10"/>
    <property type="match status" value="1"/>
</dbReference>
<feature type="region of interest" description="Disordered" evidence="7">
    <location>
        <begin position="1"/>
        <end position="30"/>
    </location>
</feature>
<comment type="subcellular location">
    <subcellularLocation>
        <location evidence="1">Cytoplasm</location>
    </subcellularLocation>
</comment>
<dbReference type="InterPro" id="IPR013083">
    <property type="entry name" value="Znf_RING/FYVE/PHD"/>
</dbReference>
<dbReference type="Gene3D" id="3.30.40.10">
    <property type="entry name" value="Zinc/RING finger domain, C3HC4 (zinc finger)"/>
    <property type="match status" value="1"/>
</dbReference>
<feature type="compositionally biased region" description="Polar residues" evidence="7">
    <location>
        <begin position="614"/>
        <end position="624"/>
    </location>
</feature>
<keyword evidence="4 6" id="KW-0863">Zinc-finger</keyword>
<proteinExistence type="predicted"/>
<comment type="caution">
    <text evidence="9">The sequence shown here is derived from an EMBL/GenBank/DDBJ whole genome shotgun (WGS) entry which is preliminary data.</text>
</comment>
<dbReference type="EMBL" id="CAKLCB010000232">
    <property type="protein sequence ID" value="CAH0517340.1"/>
    <property type="molecule type" value="Genomic_DNA"/>
</dbReference>
<dbReference type="PROSITE" id="PS00518">
    <property type="entry name" value="ZF_RING_1"/>
    <property type="match status" value="1"/>
</dbReference>
<gene>
    <name evidence="10" type="ORF">PBS001_LOCUS3960</name>
    <name evidence="9" type="ORF">PBS003_LOCUS8470</name>
</gene>
<dbReference type="EMBL" id="CAKKTJ010000330">
    <property type="protein sequence ID" value="CAH0481869.1"/>
    <property type="molecule type" value="Genomic_DNA"/>
</dbReference>
<dbReference type="InterPro" id="IPR039739">
    <property type="entry name" value="MAG2/RNF10"/>
</dbReference>
<dbReference type="SUPFAM" id="SSF57850">
    <property type="entry name" value="RING/U-box"/>
    <property type="match status" value="1"/>
</dbReference>
<evidence type="ECO:0000313" key="12">
    <source>
        <dbReference type="Proteomes" id="UP001160483"/>
    </source>
</evidence>
<evidence type="ECO:0000313" key="9">
    <source>
        <dbReference type="EMBL" id="CAH0481869.1"/>
    </source>
</evidence>
<feature type="compositionally biased region" description="Low complexity" evidence="7">
    <location>
        <begin position="1"/>
        <end position="12"/>
    </location>
</feature>
<dbReference type="CDD" id="cd16536">
    <property type="entry name" value="RING-HC_RNF10"/>
    <property type="match status" value="1"/>
</dbReference>
<evidence type="ECO:0000256" key="7">
    <source>
        <dbReference type="SAM" id="MobiDB-lite"/>
    </source>
</evidence>
<protein>
    <recommendedName>
        <fullName evidence="8">RING-type domain-containing protein</fullName>
    </recommendedName>
</protein>
<dbReference type="PANTHER" id="PTHR12983">
    <property type="entry name" value="RING FINGER 10 FAMILY MEMBER"/>
    <property type="match status" value="1"/>
</dbReference>
<evidence type="ECO:0000259" key="8">
    <source>
        <dbReference type="PROSITE" id="PS50089"/>
    </source>
</evidence>
<dbReference type="GO" id="GO:0008270">
    <property type="term" value="F:zinc ion binding"/>
    <property type="evidence" value="ECO:0007669"/>
    <property type="project" value="UniProtKB-KW"/>
</dbReference>